<proteinExistence type="inferred from homology"/>
<dbReference type="Proteomes" id="UP000504603">
    <property type="component" value="Unplaced"/>
</dbReference>
<dbReference type="PANTHER" id="PTHR38366">
    <property type="entry name" value="NAD-DEPENDENT PROTEIN DEACETYLASE HST1-LIKE PROTEIN"/>
    <property type="match status" value="1"/>
</dbReference>
<organism evidence="5 6">
    <name type="scientific">Momordica charantia</name>
    <name type="common">Bitter gourd</name>
    <name type="synonym">Balsam pear</name>
    <dbReference type="NCBI Taxonomy" id="3673"/>
    <lineage>
        <taxon>Eukaryota</taxon>
        <taxon>Viridiplantae</taxon>
        <taxon>Streptophyta</taxon>
        <taxon>Embryophyta</taxon>
        <taxon>Tracheophyta</taxon>
        <taxon>Spermatophyta</taxon>
        <taxon>Magnoliopsida</taxon>
        <taxon>eudicotyledons</taxon>
        <taxon>Gunneridae</taxon>
        <taxon>Pentapetalae</taxon>
        <taxon>rosids</taxon>
        <taxon>fabids</taxon>
        <taxon>Cucurbitales</taxon>
        <taxon>Cucurbitaceae</taxon>
        <taxon>Momordiceae</taxon>
        <taxon>Momordica</taxon>
    </lineage>
</organism>
<dbReference type="RefSeq" id="XP_022158639.1">
    <property type="nucleotide sequence ID" value="XM_022302947.1"/>
</dbReference>
<dbReference type="OrthoDB" id="1922866at2759"/>
<evidence type="ECO:0000256" key="1">
    <source>
        <dbReference type="ARBA" id="ARBA00022604"/>
    </source>
</evidence>
<dbReference type="AlphaFoldDB" id="A0A6J1E003"/>
<feature type="region of interest" description="Disordered" evidence="4">
    <location>
        <begin position="82"/>
        <end position="101"/>
    </location>
</feature>
<comment type="similarity">
    <text evidence="2">Belongs to the TAC family.</text>
</comment>
<name>A0A6J1E003_MOMCH</name>
<evidence type="ECO:0000256" key="4">
    <source>
        <dbReference type="SAM" id="MobiDB-lite"/>
    </source>
</evidence>
<evidence type="ECO:0000256" key="3">
    <source>
        <dbReference type="ARBA" id="ARBA00026138"/>
    </source>
</evidence>
<evidence type="ECO:0000313" key="5">
    <source>
        <dbReference type="Proteomes" id="UP000504603"/>
    </source>
</evidence>
<dbReference type="PANTHER" id="PTHR38366:SF1">
    <property type="entry name" value="PROTEIN TILLER ANGLE CONTROL 1"/>
    <property type="match status" value="1"/>
</dbReference>
<gene>
    <name evidence="6" type="primary">LOC111025094</name>
</gene>
<sequence>MKIFNWVHRTFHNSVLKEGYAQNRTKKAETAINDVDRHALLKQVDLDVEALHDWRDGILTIGTLGFEALKLPTEPNEYLVIESEEEEDDEEEEEEEKSFVHEEDEDIIDYFEDEELNPLMLTAFRHKGKDVSGEKERDLILRGYEFESKYSRIIEIENEDKKKGGERRITLADLFLADASEVGMRLKNGDQKVMHKKTADVRTKSSLSFAKKLIPRVKEDSHPIKNFQRLMRRMLKRKIHPEIEDKINKSVDHTTQQIGSATNEGFKTSESLSLLPTQDAIA</sequence>
<dbReference type="KEGG" id="mcha:111025094"/>
<dbReference type="InterPro" id="IPR044989">
    <property type="entry name" value="TAC1"/>
</dbReference>
<accession>A0A6J1E003</accession>
<evidence type="ECO:0000256" key="2">
    <source>
        <dbReference type="ARBA" id="ARBA00025796"/>
    </source>
</evidence>
<reference evidence="6" key="1">
    <citation type="submission" date="2025-08" db="UniProtKB">
        <authorList>
            <consortium name="RefSeq"/>
        </authorList>
    </citation>
    <scope>IDENTIFICATION</scope>
    <source>
        <strain evidence="6">OHB3-1</strain>
    </source>
</reference>
<keyword evidence="1" id="KW-0341">Growth regulation</keyword>
<dbReference type="GO" id="GO:0001763">
    <property type="term" value="P:morphogenesis of a branching structure"/>
    <property type="evidence" value="ECO:0007669"/>
    <property type="project" value="InterPro"/>
</dbReference>
<evidence type="ECO:0000313" key="6">
    <source>
        <dbReference type="RefSeq" id="XP_022158639.1"/>
    </source>
</evidence>
<dbReference type="GeneID" id="111025094"/>
<protein>
    <recommendedName>
        <fullName evidence="3">Protein TILLER ANGLE CONTROL 1</fullName>
    </recommendedName>
</protein>
<keyword evidence="5" id="KW-1185">Reference proteome</keyword>